<proteinExistence type="predicted"/>
<evidence type="ECO:0000313" key="3">
    <source>
        <dbReference type="Proteomes" id="UP000757232"/>
    </source>
</evidence>
<dbReference type="EMBL" id="LNZH02000192">
    <property type="protein sequence ID" value="OCB87431.1"/>
    <property type="molecule type" value="Genomic_DNA"/>
</dbReference>
<dbReference type="PANTHER" id="PTHR28266">
    <property type="entry name" value="54S RIBOSOMAL PROTEIN L20, MITOCHONDRIAL"/>
    <property type="match status" value="1"/>
</dbReference>
<reference evidence="2" key="1">
    <citation type="submission" date="2016-06" db="EMBL/GenBank/DDBJ databases">
        <title>Draft Genome sequence of the fungus Inonotus baumii.</title>
        <authorList>
            <person name="Zhu H."/>
            <person name="Lin W."/>
        </authorList>
    </citation>
    <scope>NUCLEOTIDE SEQUENCE</scope>
    <source>
        <strain evidence="2">821</strain>
    </source>
</reference>
<dbReference type="GO" id="GO:0003735">
    <property type="term" value="F:structural constituent of ribosome"/>
    <property type="evidence" value="ECO:0007669"/>
    <property type="project" value="TreeGrafter"/>
</dbReference>
<dbReference type="GO" id="GO:0005762">
    <property type="term" value="C:mitochondrial large ribosomal subunit"/>
    <property type="evidence" value="ECO:0007669"/>
    <property type="project" value="TreeGrafter"/>
</dbReference>
<name>A0A9Q5HWQ6_SANBA</name>
<dbReference type="PANTHER" id="PTHR28266:SF1">
    <property type="entry name" value="LARGE RIBOSOMAL SUBUNIT PROTEIN ML58"/>
    <property type="match status" value="1"/>
</dbReference>
<dbReference type="Proteomes" id="UP000757232">
    <property type="component" value="Unassembled WGS sequence"/>
</dbReference>
<dbReference type="OrthoDB" id="6021263at2759"/>
<protein>
    <submittedName>
        <fullName evidence="2">Uncharacterized protein</fullName>
    </submittedName>
</protein>
<feature type="region of interest" description="Disordered" evidence="1">
    <location>
        <begin position="24"/>
        <end position="94"/>
    </location>
</feature>
<gene>
    <name evidence="2" type="ORF">A7U60_g5572</name>
</gene>
<keyword evidence="3" id="KW-1185">Reference proteome</keyword>
<feature type="compositionally biased region" description="Low complexity" evidence="1">
    <location>
        <begin position="59"/>
        <end position="78"/>
    </location>
</feature>
<dbReference type="Pfam" id="PF12824">
    <property type="entry name" value="MRP-L20"/>
    <property type="match status" value="1"/>
</dbReference>
<organism evidence="2 3">
    <name type="scientific">Sanghuangporus baumii</name>
    <name type="common">Phellinus baumii</name>
    <dbReference type="NCBI Taxonomy" id="108892"/>
    <lineage>
        <taxon>Eukaryota</taxon>
        <taxon>Fungi</taxon>
        <taxon>Dikarya</taxon>
        <taxon>Basidiomycota</taxon>
        <taxon>Agaricomycotina</taxon>
        <taxon>Agaricomycetes</taxon>
        <taxon>Hymenochaetales</taxon>
        <taxon>Hymenochaetaceae</taxon>
        <taxon>Sanghuangporus</taxon>
    </lineage>
</organism>
<evidence type="ECO:0000313" key="2">
    <source>
        <dbReference type="EMBL" id="OCB87431.1"/>
    </source>
</evidence>
<sequence>MRLGLSPSFRNVARGYATRRAVKPPPKIVDPLLSSPSAEVSDLPDGTTFIHRPPPTVPSPFSTTLLPSSPLLRPSVSTASSASQRTDQKEVPVPPRMHKERIFPTNRVLAEADFEKMRQLRASNPTYYTRIRLGKQFNCPPFLVAQKVPLDTKSRKAAIEQLDAKHEEIRSKWGERKSMIIAIRKKRREYW</sequence>
<dbReference type="InterPro" id="IPR024388">
    <property type="entry name" value="Ribosomal_mL58"/>
</dbReference>
<evidence type="ECO:0000256" key="1">
    <source>
        <dbReference type="SAM" id="MobiDB-lite"/>
    </source>
</evidence>
<dbReference type="AlphaFoldDB" id="A0A9Q5HWQ6"/>
<comment type="caution">
    <text evidence="2">The sequence shown here is derived from an EMBL/GenBank/DDBJ whole genome shotgun (WGS) entry which is preliminary data.</text>
</comment>
<accession>A0A9Q5HWQ6</accession>